<feature type="compositionally biased region" description="Low complexity" evidence="4">
    <location>
        <begin position="110"/>
        <end position="148"/>
    </location>
</feature>
<evidence type="ECO:0000256" key="3">
    <source>
        <dbReference type="ARBA" id="ARBA00023006"/>
    </source>
</evidence>
<name>A0A061BI58_RHOTO</name>
<dbReference type="AlphaFoldDB" id="A0A061BI58"/>
<dbReference type="GO" id="GO:0019901">
    <property type="term" value="F:protein kinase binding"/>
    <property type="evidence" value="ECO:0007669"/>
    <property type="project" value="TreeGrafter"/>
</dbReference>
<proteinExistence type="inferred from homology"/>
<gene>
    <name evidence="5" type="ORF">RHTO0S_30e00562g</name>
</gene>
<dbReference type="GO" id="GO:1990316">
    <property type="term" value="C:Atg1/ULK1 kinase complex"/>
    <property type="evidence" value="ECO:0007669"/>
    <property type="project" value="TreeGrafter"/>
</dbReference>
<feature type="region of interest" description="Disordered" evidence="4">
    <location>
        <begin position="99"/>
        <end position="148"/>
    </location>
</feature>
<keyword evidence="3" id="KW-0072">Autophagy</keyword>
<dbReference type="GO" id="GO:0000407">
    <property type="term" value="C:phagophore assembly site"/>
    <property type="evidence" value="ECO:0007669"/>
    <property type="project" value="TreeGrafter"/>
</dbReference>
<dbReference type="PANTHER" id="PTHR13292:SF0">
    <property type="entry name" value="AUTOPHAGY-RELATED PROTEIN 101"/>
    <property type="match status" value="1"/>
</dbReference>
<dbReference type="OrthoDB" id="10259639at2759"/>
<evidence type="ECO:0000313" key="5">
    <source>
        <dbReference type="EMBL" id="CDR49701.1"/>
    </source>
</evidence>
<dbReference type="EMBL" id="LK052965">
    <property type="protein sequence ID" value="CDR49701.1"/>
    <property type="molecule type" value="Genomic_DNA"/>
</dbReference>
<accession>A0A061BI58</accession>
<evidence type="ECO:0000256" key="1">
    <source>
        <dbReference type="ARBA" id="ARBA00007130"/>
    </source>
</evidence>
<dbReference type="InterPro" id="IPR012445">
    <property type="entry name" value="ATG101"/>
</dbReference>
<organism evidence="5">
    <name type="scientific">Rhodotorula toruloides</name>
    <name type="common">Yeast</name>
    <name type="synonym">Rhodosporidium toruloides</name>
    <dbReference type="NCBI Taxonomy" id="5286"/>
    <lineage>
        <taxon>Eukaryota</taxon>
        <taxon>Fungi</taxon>
        <taxon>Dikarya</taxon>
        <taxon>Basidiomycota</taxon>
        <taxon>Pucciniomycotina</taxon>
        <taxon>Microbotryomycetes</taxon>
        <taxon>Sporidiobolales</taxon>
        <taxon>Sporidiobolaceae</taxon>
        <taxon>Rhodotorula</taxon>
    </lineage>
</organism>
<evidence type="ECO:0000256" key="4">
    <source>
        <dbReference type="SAM" id="MobiDB-lite"/>
    </source>
</evidence>
<dbReference type="PANTHER" id="PTHR13292">
    <property type="entry name" value="AUTOPHAGY-RELATED PROTEIN 101"/>
    <property type="match status" value="1"/>
</dbReference>
<evidence type="ECO:0000256" key="2">
    <source>
        <dbReference type="ARBA" id="ARBA00018874"/>
    </source>
</evidence>
<dbReference type="GO" id="GO:0000045">
    <property type="term" value="P:autophagosome assembly"/>
    <property type="evidence" value="ECO:0007669"/>
    <property type="project" value="TreeGrafter"/>
</dbReference>
<reference evidence="5" key="1">
    <citation type="journal article" date="2014" name="Genome Announc.">
        <title>Draft genome sequence of Rhodosporidium toruloides CECT1137, an oleaginous yeast of biotechnological interest.</title>
        <authorList>
            <person name="Morin N."/>
            <person name="Calcas X."/>
            <person name="Devillers H."/>
            <person name="Durrens P."/>
            <person name="Sherman D.J."/>
            <person name="Nicaud J.-M."/>
            <person name="Neuveglise C."/>
        </authorList>
    </citation>
    <scope>NUCLEOTIDE SEQUENCE</scope>
    <source>
        <strain evidence="5">CECT1137</strain>
    </source>
</reference>
<protein>
    <recommendedName>
        <fullName evidence="2">Autophagy-related protein 101</fullName>
    </recommendedName>
</protein>
<comment type="similarity">
    <text evidence="1">Belongs to the ATG101 family.</text>
</comment>
<dbReference type="Pfam" id="PF07855">
    <property type="entry name" value="ATG101"/>
    <property type="match status" value="2"/>
</dbReference>
<sequence length="327" mass="34713">MASAAPAAKLEVFQASIAVERSYVREVARAVLFTILFHRVLGTLSKPSTLEVCGVTFPAPAERELEELVERKVDLLVKALSGEGRTAKLFVTLYPTPLPALPPSQRPRQRPSTPSATSRSASPSTADAPSSSRSPTRPASASAARRHASSIAQAAPAAVTSALGWFSASARAALGGGEAAGEAEGAKDEAQEEEVRMVEALKAQGRTAWEGWCVEFEVLSDAVGMGGTRSRRSTATEERLRTQLNDFLLRSLHFTMTKTSHIPPITTAELMPYGVVVLVDPVTPPFAVPKPVIADLKTFPALHRALVSPAGEKTVEALRAASVGARW</sequence>